<evidence type="ECO:0000256" key="6">
    <source>
        <dbReference type="ARBA" id="ARBA00023136"/>
    </source>
</evidence>
<dbReference type="EMBL" id="JBIGHW010000002">
    <property type="protein sequence ID" value="MFG6439813.1"/>
    <property type="molecule type" value="Genomic_DNA"/>
</dbReference>
<dbReference type="Pfam" id="PF09335">
    <property type="entry name" value="VTT_dom"/>
    <property type="match status" value="1"/>
</dbReference>
<feature type="transmembrane region" description="Helical" evidence="7">
    <location>
        <begin position="18"/>
        <end position="38"/>
    </location>
</feature>
<comment type="subcellular location">
    <subcellularLocation>
        <location evidence="1 7">Cell membrane</location>
        <topology evidence="1 7">Multi-pass membrane protein</topology>
    </subcellularLocation>
</comment>
<comment type="caution">
    <text evidence="7">Lacks conserved residue(s) required for the propagation of feature annotation.</text>
</comment>
<comment type="caution">
    <text evidence="9">The sequence shown here is derived from an EMBL/GenBank/DDBJ whole genome shotgun (WGS) entry which is preliminary data.</text>
</comment>
<dbReference type="Proteomes" id="UP001606301">
    <property type="component" value="Unassembled WGS sequence"/>
</dbReference>
<dbReference type="InterPro" id="IPR032816">
    <property type="entry name" value="VTT_dom"/>
</dbReference>
<comment type="similarity">
    <text evidence="2 7">Belongs to the DedA family.</text>
</comment>
<keyword evidence="3 7" id="KW-1003">Cell membrane</keyword>
<evidence type="ECO:0000256" key="4">
    <source>
        <dbReference type="ARBA" id="ARBA00022692"/>
    </source>
</evidence>
<keyword evidence="4 7" id="KW-0812">Transmembrane</keyword>
<feature type="transmembrane region" description="Helical" evidence="7">
    <location>
        <begin position="154"/>
        <end position="174"/>
    </location>
</feature>
<dbReference type="PANTHER" id="PTHR30353">
    <property type="entry name" value="INNER MEMBRANE PROTEIN DEDA-RELATED"/>
    <property type="match status" value="1"/>
</dbReference>
<feature type="transmembrane region" description="Helical" evidence="7">
    <location>
        <begin position="186"/>
        <end position="204"/>
    </location>
</feature>
<sequence>MDIPLYFIDLLANFDKHLQHWCTAYGIWALAIVALIMFAETGFVFFPFLPGDSMLFVIGIFCGAGVMDFKLVIPVLITAAVAGDAVNFVIGRHCGSMLLRHLPRLEGGHRQAQNYFCKHGVRTIVMARFIPVLRGFAPFAAGFGRMRQSTFTQYNVMGAVLWVVSLIGLGMAFGDLAIIRQNLSKAILGIIVLSLVPLVFERLTRKPASVR</sequence>
<dbReference type="InterPro" id="IPR032818">
    <property type="entry name" value="DedA-like"/>
</dbReference>
<dbReference type="RefSeq" id="WP_394395496.1">
    <property type="nucleotide sequence ID" value="NZ_JBIGHW010000002.1"/>
</dbReference>
<evidence type="ECO:0000256" key="7">
    <source>
        <dbReference type="RuleBase" id="RU367016"/>
    </source>
</evidence>
<keyword evidence="5 7" id="KW-1133">Transmembrane helix</keyword>
<protein>
    <submittedName>
        <fullName evidence="9">VTT domain-containing protein</fullName>
    </submittedName>
</protein>
<evidence type="ECO:0000256" key="1">
    <source>
        <dbReference type="ARBA" id="ARBA00004651"/>
    </source>
</evidence>
<accession>A0ABW7FDX4</accession>
<evidence type="ECO:0000256" key="3">
    <source>
        <dbReference type="ARBA" id="ARBA00022475"/>
    </source>
</evidence>
<evidence type="ECO:0000313" key="9">
    <source>
        <dbReference type="EMBL" id="MFG6439813.1"/>
    </source>
</evidence>
<keyword evidence="10" id="KW-1185">Reference proteome</keyword>
<gene>
    <name evidence="9" type="ORF">ACG0Z3_03895</name>
</gene>
<proteinExistence type="inferred from homology"/>
<evidence type="ECO:0000313" key="10">
    <source>
        <dbReference type="Proteomes" id="UP001606301"/>
    </source>
</evidence>
<feature type="domain" description="VTT" evidence="8">
    <location>
        <begin position="49"/>
        <end position="170"/>
    </location>
</feature>
<dbReference type="PANTHER" id="PTHR30353:SF0">
    <property type="entry name" value="TRANSMEMBRANE PROTEIN"/>
    <property type="match status" value="1"/>
</dbReference>
<evidence type="ECO:0000256" key="2">
    <source>
        <dbReference type="ARBA" id="ARBA00010792"/>
    </source>
</evidence>
<name>A0ABW7FDX4_9BURK</name>
<reference evidence="9 10" key="1">
    <citation type="submission" date="2024-08" db="EMBL/GenBank/DDBJ databases">
        <authorList>
            <person name="Lu H."/>
        </authorList>
    </citation>
    <scope>NUCLEOTIDE SEQUENCE [LARGE SCALE GENOMIC DNA]</scope>
    <source>
        <strain evidence="9 10">LKC17W</strain>
    </source>
</reference>
<organism evidence="9 10">
    <name type="scientific">Pelomonas margarita</name>
    <dbReference type="NCBI Taxonomy" id="3299031"/>
    <lineage>
        <taxon>Bacteria</taxon>
        <taxon>Pseudomonadati</taxon>
        <taxon>Pseudomonadota</taxon>
        <taxon>Betaproteobacteria</taxon>
        <taxon>Burkholderiales</taxon>
        <taxon>Sphaerotilaceae</taxon>
        <taxon>Roseateles</taxon>
    </lineage>
</organism>
<evidence type="ECO:0000256" key="5">
    <source>
        <dbReference type="ARBA" id="ARBA00022989"/>
    </source>
</evidence>
<keyword evidence="6 7" id="KW-0472">Membrane</keyword>
<evidence type="ECO:0000259" key="8">
    <source>
        <dbReference type="Pfam" id="PF09335"/>
    </source>
</evidence>